<proteinExistence type="predicted"/>
<dbReference type="RefSeq" id="WP_082214066.1">
    <property type="nucleotide sequence ID" value="NZ_FUZA01000002.1"/>
</dbReference>
<name>A0A1T5DAD7_9BACT</name>
<dbReference type="OrthoDB" id="709006at2"/>
<dbReference type="AlphaFoldDB" id="A0A1T5DAD7"/>
<evidence type="ECO:0000313" key="1">
    <source>
        <dbReference type="EMBL" id="SKB68674.1"/>
    </source>
</evidence>
<dbReference type="Proteomes" id="UP000190897">
    <property type="component" value="Unassembled WGS sequence"/>
</dbReference>
<keyword evidence="2" id="KW-1185">Reference proteome</keyword>
<organism evidence="1 2">
    <name type="scientific">Dyadobacter psychrophilus</name>
    <dbReference type="NCBI Taxonomy" id="651661"/>
    <lineage>
        <taxon>Bacteria</taxon>
        <taxon>Pseudomonadati</taxon>
        <taxon>Bacteroidota</taxon>
        <taxon>Cytophagia</taxon>
        <taxon>Cytophagales</taxon>
        <taxon>Spirosomataceae</taxon>
        <taxon>Dyadobacter</taxon>
    </lineage>
</organism>
<dbReference type="STRING" id="651661.SAMN05660293_01473"/>
<reference evidence="2" key="1">
    <citation type="submission" date="2017-02" db="EMBL/GenBank/DDBJ databases">
        <authorList>
            <person name="Varghese N."/>
            <person name="Submissions S."/>
        </authorList>
    </citation>
    <scope>NUCLEOTIDE SEQUENCE [LARGE SCALE GENOMIC DNA]</scope>
    <source>
        <strain evidence="2">DSM 22270</strain>
    </source>
</reference>
<evidence type="ECO:0000313" key="2">
    <source>
        <dbReference type="Proteomes" id="UP000190897"/>
    </source>
</evidence>
<sequence length="132" mass="15127">MNRNRKLIFLVLIVALIGYIIYDSTSQPTVDDLEGNFIEVASFRNQNNKGPIVRIYAATVEGPVFDKMKEYGDMMPYTKYGTTTVYFFDASKPVPNALVQTKPHFDPEFNDNCYAVYIKDQNGEVMFQKSPF</sequence>
<accession>A0A1T5DAD7</accession>
<gene>
    <name evidence="1" type="ORF">SAMN05660293_01473</name>
</gene>
<protein>
    <submittedName>
        <fullName evidence="1">Uncharacterized protein</fullName>
    </submittedName>
</protein>
<dbReference type="EMBL" id="FUZA01000002">
    <property type="protein sequence ID" value="SKB68674.1"/>
    <property type="molecule type" value="Genomic_DNA"/>
</dbReference>